<dbReference type="InterPro" id="IPR006083">
    <property type="entry name" value="PRK/URK"/>
</dbReference>
<evidence type="ECO:0000256" key="4">
    <source>
        <dbReference type="ARBA" id="ARBA00005408"/>
    </source>
</evidence>
<evidence type="ECO:0000256" key="16">
    <source>
        <dbReference type="HAMAP-Rule" id="MF_00551"/>
    </source>
</evidence>
<evidence type="ECO:0000256" key="13">
    <source>
        <dbReference type="ARBA" id="ARBA00031452"/>
    </source>
</evidence>
<evidence type="ECO:0000256" key="1">
    <source>
        <dbReference type="ARBA" id="ARBA00004496"/>
    </source>
</evidence>
<evidence type="ECO:0000256" key="11">
    <source>
        <dbReference type="ARBA" id="ARBA00022840"/>
    </source>
</evidence>
<dbReference type="GO" id="GO:0004849">
    <property type="term" value="F:uridine kinase activity"/>
    <property type="evidence" value="ECO:0007669"/>
    <property type="project" value="UniProtKB-UniRule"/>
</dbReference>
<dbReference type="PANTHER" id="PTHR10285">
    <property type="entry name" value="URIDINE KINASE"/>
    <property type="match status" value="1"/>
</dbReference>
<dbReference type="CDD" id="cd02023">
    <property type="entry name" value="UMPK"/>
    <property type="match status" value="1"/>
</dbReference>
<dbReference type="NCBIfam" id="NF004018">
    <property type="entry name" value="PRK05480.1"/>
    <property type="match status" value="1"/>
</dbReference>
<evidence type="ECO:0000256" key="5">
    <source>
        <dbReference type="ARBA" id="ARBA00012137"/>
    </source>
</evidence>
<feature type="binding site" evidence="16">
    <location>
        <begin position="11"/>
        <end position="18"/>
    </location>
    <ligand>
        <name>ATP</name>
        <dbReference type="ChEBI" id="CHEBI:30616"/>
    </ligand>
</feature>
<dbReference type="EC" id="2.7.1.48" evidence="5 16"/>
<keyword evidence="7 16" id="KW-0963">Cytoplasm</keyword>
<comment type="catalytic activity">
    <reaction evidence="14 17">
        <text>cytidine + ATP = CMP + ADP + H(+)</text>
        <dbReference type="Rhea" id="RHEA:24674"/>
        <dbReference type="ChEBI" id="CHEBI:15378"/>
        <dbReference type="ChEBI" id="CHEBI:17562"/>
        <dbReference type="ChEBI" id="CHEBI:30616"/>
        <dbReference type="ChEBI" id="CHEBI:60377"/>
        <dbReference type="ChEBI" id="CHEBI:456216"/>
        <dbReference type="EC" id="2.7.1.48"/>
    </reaction>
</comment>
<evidence type="ECO:0000256" key="6">
    <source>
        <dbReference type="ARBA" id="ARBA00021478"/>
    </source>
</evidence>
<dbReference type="InterPro" id="IPR026008">
    <property type="entry name" value="Uridine_kinase"/>
</dbReference>
<name>A0A6N2THI3_9FIRM</name>
<dbReference type="Gene3D" id="3.40.50.300">
    <property type="entry name" value="P-loop containing nucleotide triphosphate hydrolases"/>
    <property type="match status" value="1"/>
</dbReference>
<dbReference type="UniPathway" id="UPA00579">
    <property type="reaction ID" value="UER00640"/>
</dbReference>
<dbReference type="NCBIfam" id="TIGR00235">
    <property type="entry name" value="udk"/>
    <property type="match status" value="1"/>
</dbReference>
<dbReference type="GO" id="GO:0044206">
    <property type="term" value="P:UMP salvage"/>
    <property type="evidence" value="ECO:0007669"/>
    <property type="project" value="UniProtKB-UniRule"/>
</dbReference>
<evidence type="ECO:0000256" key="15">
    <source>
        <dbReference type="ARBA" id="ARBA00048909"/>
    </source>
</evidence>
<keyword evidence="9 16" id="KW-0547">Nucleotide-binding</keyword>
<gene>
    <name evidence="19" type="primary">udk_2</name>
    <name evidence="16" type="synonym">udk</name>
    <name evidence="19" type="ORF">AULFYP135_01377</name>
</gene>
<dbReference type="SUPFAM" id="SSF52540">
    <property type="entry name" value="P-loop containing nucleoside triphosphate hydrolases"/>
    <property type="match status" value="1"/>
</dbReference>
<dbReference type="UniPathway" id="UPA00574">
    <property type="reaction ID" value="UER00637"/>
</dbReference>
<dbReference type="GO" id="GO:0044211">
    <property type="term" value="P:CTP salvage"/>
    <property type="evidence" value="ECO:0007669"/>
    <property type="project" value="UniProtKB-UniRule"/>
</dbReference>
<evidence type="ECO:0000256" key="12">
    <source>
        <dbReference type="ARBA" id="ARBA00030641"/>
    </source>
</evidence>
<comment type="pathway">
    <text evidence="3 16 17">Pyrimidine metabolism; CTP biosynthesis via salvage pathway; CTP from cytidine: step 1/3.</text>
</comment>
<keyword evidence="8 16" id="KW-0808">Transferase</keyword>
<evidence type="ECO:0000256" key="14">
    <source>
        <dbReference type="ARBA" id="ARBA00047436"/>
    </source>
</evidence>
<evidence type="ECO:0000313" key="19">
    <source>
        <dbReference type="EMBL" id="VYT03471.1"/>
    </source>
</evidence>
<feature type="domain" description="Phosphoribulokinase/uridine kinase" evidence="18">
    <location>
        <begin position="6"/>
        <end position="190"/>
    </location>
</feature>
<comment type="catalytic activity">
    <reaction evidence="15 16 17">
        <text>uridine + ATP = UMP + ADP + H(+)</text>
        <dbReference type="Rhea" id="RHEA:16825"/>
        <dbReference type="ChEBI" id="CHEBI:15378"/>
        <dbReference type="ChEBI" id="CHEBI:16704"/>
        <dbReference type="ChEBI" id="CHEBI:30616"/>
        <dbReference type="ChEBI" id="CHEBI:57865"/>
        <dbReference type="ChEBI" id="CHEBI:456216"/>
        <dbReference type="EC" id="2.7.1.48"/>
    </reaction>
</comment>
<comment type="pathway">
    <text evidence="2 16 17">Pyrimidine metabolism; UMP biosynthesis via salvage pathway; UMP from uridine: step 1/1.</text>
</comment>
<dbReference type="EMBL" id="CACRSL010000003">
    <property type="protein sequence ID" value="VYT03471.1"/>
    <property type="molecule type" value="Genomic_DNA"/>
</dbReference>
<evidence type="ECO:0000259" key="18">
    <source>
        <dbReference type="Pfam" id="PF00485"/>
    </source>
</evidence>
<evidence type="ECO:0000256" key="7">
    <source>
        <dbReference type="ARBA" id="ARBA00022490"/>
    </source>
</evidence>
<dbReference type="GO" id="GO:0005737">
    <property type="term" value="C:cytoplasm"/>
    <property type="evidence" value="ECO:0007669"/>
    <property type="project" value="UniProtKB-SubCell"/>
</dbReference>
<keyword evidence="11 16" id="KW-0067">ATP-binding</keyword>
<evidence type="ECO:0000256" key="17">
    <source>
        <dbReference type="RuleBase" id="RU003825"/>
    </source>
</evidence>
<dbReference type="InterPro" id="IPR027417">
    <property type="entry name" value="P-loop_NTPase"/>
</dbReference>
<sequence>MKQPIIIGIAGGTGSGKTTLARKLKEAFQEDVTILCHDYYYKCNDHLPFSQRVTLNYDHPNAFDTDLMVDDLKKLKQGIGIDHPIYDFVQHTRRPETVHVDPTPVIIVEGILIFENKALTDLIDIKVFVDTDADVRLIRRLLRDVKERGRDLDSVVNQYLATVKPMHEQFVEPSKRNVDIIIPEGGHNRVAIGMLLEQISSFLQQ</sequence>
<evidence type="ECO:0000256" key="10">
    <source>
        <dbReference type="ARBA" id="ARBA00022777"/>
    </source>
</evidence>
<comment type="subcellular location">
    <subcellularLocation>
        <location evidence="1 16 17">Cytoplasm</location>
    </subcellularLocation>
</comment>
<dbReference type="PRINTS" id="PR00988">
    <property type="entry name" value="URIDINKINASE"/>
</dbReference>
<dbReference type="AlphaFoldDB" id="A0A6N2THI3"/>
<dbReference type="HAMAP" id="MF_00551">
    <property type="entry name" value="Uridine_kinase"/>
    <property type="match status" value="1"/>
</dbReference>
<proteinExistence type="inferred from homology"/>
<reference evidence="19" key="1">
    <citation type="submission" date="2019-11" db="EMBL/GenBank/DDBJ databases">
        <authorList>
            <person name="Feng L."/>
        </authorList>
    </citation>
    <scope>NUCLEOTIDE SEQUENCE</scope>
    <source>
        <strain evidence="19">AundefinedLFYP135</strain>
    </source>
</reference>
<accession>A0A6N2THI3</accession>
<dbReference type="Pfam" id="PF00485">
    <property type="entry name" value="PRK"/>
    <property type="match status" value="1"/>
</dbReference>
<dbReference type="GO" id="GO:0005524">
    <property type="term" value="F:ATP binding"/>
    <property type="evidence" value="ECO:0007669"/>
    <property type="project" value="UniProtKB-UniRule"/>
</dbReference>
<evidence type="ECO:0000256" key="2">
    <source>
        <dbReference type="ARBA" id="ARBA00004690"/>
    </source>
</evidence>
<keyword evidence="10 16" id="KW-0418">Kinase</keyword>
<evidence type="ECO:0000256" key="8">
    <source>
        <dbReference type="ARBA" id="ARBA00022679"/>
    </source>
</evidence>
<comment type="similarity">
    <text evidence="4 16 17">Belongs to the uridine kinase family.</text>
</comment>
<organism evidence="19">
    <name type="scientific">uncultured Anaerotruncus sp</name>
    <dbReference type="NCBI Taxonomy" id="905011"/>
    <lineage>
        <taxon>Bacteria</taxon>
        <taxon>Bacillati</taxon>
        <taxon>Bacillota</taxon>
        <taxon>Clostridia</taxon>
        <taxon>Eubacteriales</taxon>
        <taxon>Oscillospiraceae</taxon>
        <taxon>Anaerotruncus</taxon>
        <taxon>environmental samples</taxon>
    </lineage>
</organism>
<evidence type="ECO:0000256" key="3">
    <source>
        <dbReference type="ARBA" id="ARBA00004784"/>
    </source>
</evidence>
<dbReference type="InterPro" id="IPR000764">
    <property type="entry name" value="Uridine_kinase-like"/>
</dbReference>
<evidence type="ECO:0000256" key="9">
    <source>
        <dbReference type="ARBA" id="ARBA00022741"/>
    </source>
</evidence>
<protein>
    <recommendedName>
        <fullName evidence="6 16">Uridine kinase</fullName>
        <ecNumber evidence="5 16">2.7.1.48</ecNumber>
    </recommendedName>
    <alternativeName>
        <fullName evidence="12 16">Cytidine monophosphokinase</fullName>
    </alternativeName>
    <alternativeName>
        <fullName evidence="13 16">Uridine monophosphokinase</fullName>
    </alternativeName>
</protein>